<dbReference type="Pfam" id="PF01321">
    <property type="entry name" value="Creatinase_N"/>
    <property type="match status" value="1"/>
</dbReference>
<dbReference type="Proteomes" id="UP001329915">
    <property type="component" value="Chromosome"/>
</dbReference>
<dbReference type="GO" id="GO:0004177">
    <property type="term" value="F:aminopeptidase activity"/>
    <property type="evidence" value="ECO:0007669"/>
    <property type="project" value="UniProtKB-ARBA"/>
</dbReference>
<dbReference type="InterPro" id="IPR036005">
    <property type="entry name" value="Creatinase/aminopeptidase-like"/>
</dbReference>
<keyword evidence="1" id="KW-0472">Membrane</keyword>
<feature type="domain" description="Peptidase M24" evidence="2">
    <location>
        <begin position="145"/>
        <end position="379"/>
    </location>
</feature>
<dbReference type="Pfam" id="PF00557">
    <property type="entry name" value="Peptidase_M24"/>
    <property type="match status" value="1"/>
</dbReference>
<keyword evidence="1" id="KW-1133">Transmembrane helix</keyword>
<dbReference type="KEGG" id="dbc:MFMK1_002661"/>
<dbReference type="Gene3D" id="3.40.350.10">
    <property type="entry name" value="Creatinase/prolidase N-terminal domain"/>
    <property type="match status" value="1"/>
</dbReference>
<dbReference type="SUPFAM" id="SSF55920">
    <property type="entry name" value="Creatinase/aminopeptidase"/>
    <property type="match status" value="1"/>
</dbReference>
<dbReference type="RefSeq" id="WP_366922217.1">
    <property type="nucleotide sequence ID" value="NZ_CP121694.1"/>
</dbReference>
<dbReference type="InterPro" id="IPR000587">
    <property type="entry name" value="Creatinase_N"/>
</dbReference>
<evidence type="ECO:0000259" key="2">
    <source>
        <dbReference type="Pfam" id="PF00557"/>
    </source>
</evidence>
<accession>A0AAU0URI0</accession>
<dbReference type="InterPro" id="IPR050659">
    <property type="entry name" value="Peptidase_M24B"/>
</dbReference>
<dbReference type="InterPro" id="IPR001714">
    <property type="entry name" value="Pept_M24_MAP"/>
</dbReference>
<dbReference type="InterPro" id="IPR000994">
    <property type="entry name" value="Pept_M24"/>
</dbReference>
<dbReference type="PRINTS" id="PR00599">
    <property type="entry name" value="MAPEPTIDASE"/>
</dbReference>
<evidence type="ECO:0000313" key="5">
    <source>
        <dbReference type="Proteomes" id="UP001329915"/>
    </source>
</evidence>
<feature type="transmembrane region" description="Helical" evidence="1">
    <location>
        <begin position="28"/>
        <end position="53"/>
    </location>
</feature>
<proteinExistence type="predicted"/>
<evidence type="ECO:0000313" key="4">
    <source>
        <dbReference type="EMBL" id="WRO22820.1"/>
    </source>
</evidence>
<evidence type="ECO:0000259" key="3">
    <source>
        <dbReference type="Pfam" id="PF01321"/>
    </source>
</evidence>
<dbReference type="InterPro" id="IPR029149">
    <property type="entry name" value="Creatin/AminoP/Spt16_N"/>
</dbReference>
<keyword evidence="5" id="KW-1185">Reference proteome</keyword>
<sequence>MNIPHQPNESEIRLERFRRLMERQGVEIVVLVHPADIFYFAGIALFSTLIVPLEKEPILLVQLNHARGMQESWVKDVRPSFGISTVAQTLKELSPANVRVGTELDVMPVNNYRRFSQALPNIEFVDISPALLQVRMIKSPSEINLMKNIARVSALGFQQCQKVLRPGITEWELAKVIKDVEHYYHAERPLNLRAWDQVFEFGMIAAGDNSCEVSGYWLTATGRGVSKARPYGPSSRPMQEGELVIINKGVNIQGYHVDQARTFAVSEPTIEQQDQYEALKTIMEAAFKQVRPGAAAADIYTAARDKAADLGYEEYFMTRALYDFEYIGHGVGIEMDEPPLIGPRSKVILEPGMVLALEPKLIIPGRGGLDLEDTLVVTESGAEWITYGSKELYFK</sequence>
<name>A0AAU0URI0_9FIRM</name>
<dbReference type="Gene3D" id="3.90.230.10">
    <property type="entry name" value="Creatinase/methionine aminopeptidase superfamily"/>
    <property type="match status" value="1"/>
</dbReference>
<dbReference type="AlphaFoldDB" id="A0AAU0URI0"/>
<dbReference type="GO" id="GO:0008235">
    <property type="term" value="F:metalloexopeptidase activity"/>
    <property type="evidence" value="ECO:0007669"/>
    <property type="project" value="UniProtKB-ARBA"/>
</dbReference>
<evidence type="ECO:0000256" key="1">
    <source>
        <dbReference type="SAM" id="Phobius"/>
    </source>
</evidence>
<reference evidence="4 5" key="1">
    <citation type="submission" date="2023-04" db="EMBL/GenBank/DDBJ databases">
        <authorList>
            <person name="Hsu D."/>
        </authorList>
    </citation>
    <scope>NUCLEOTIDE SEQUENCE [LARGE SCALE GENOMIC DNA]</scope>
    <source>
        <strain evidence="4 5">MK1</strain>
    </source>
</reference>
<dbReference type="SUPFAM" id="SSF53092">
    <property type="entry name" value="Creatinase/prolidase N-terminal domain"/>
    <property type="match status" value="1"/>
</dbReference>
<dbReference type="PANTHER" id="PTHR46112:SF2">
    <property type="entry name" value="XAA-PRO AMINOPEPTIDASE P-RELATED"/>
    <property type="match status" value="1"/>
</dbReference>
<protein>
    <submittedName>
        <fullName evidence="4">Xaa-Pro peptidase family protein</fullName>
    </submittedName>
</protein>
<dbReference type="EMBL" id="CP121694">
    <property type="protein sequence ID" value="WRO22820.1"/>
    <property type="molecule type" value="Genomic_DNA"/>
</dbReference>
<feature type="domain" description="Creatinase N-terminal" evidence="3">
    <location>
        <begin position="13"/>
        <end position="137"/>
    </location>
</feature>
<gene>
    <name evidence="4" type="ORF">MFMK1_002661</name>
</gene>
<dbReference type="PANTHER" id="PTHR46112">
    <property type="entry name" value="AMINOPEPTIDASE"/>
    <property type="match status" value="1"/>
</dbReference>
<organism evidence="4 5">
    <name type="scientific">Metallumcola ferriviriculae</name>
    <dbReference type="NCBI Taxonomy" id="3039180"/>
    <lineage>
        <taxon>Bacteria</taxon>
        <taxon>Bacillati</taxon>
        <taxon>Bacillota</taxon>
        <taxon>Clostridia</taxon>
        <taxon>Neomoorellales</taxon>
        <taxon>Desulfitibacteraceae</taxon>
        <taxon>Metallumcola</taxon>
    </lineage>
</organism>
<keyword evidence="1" id="KW-0812">Transmembrane</keyword>